<gene>
    <name evidence="2" type="ORF">CP969_00230</name>
</gene>
<dbReference type="EMBL" id="CP023700">
    <property type="protein sequence ID" value="QEU83388.1"/>
    <property type="molecule type" value="Genomic_DNA"/>
</dbReference>
<accession>A0ABX6A6R0</accession>
<dbReference type="Proteomes" id="UP000327143">
    <property type="component" value="Chromosome"/>
</dbReference>
<feature type="compositionally biased region" description="Low complexity" evidence="1">
    <location>
        <begin position="1"/>
        <end position="24"/>
    </location>
</feature>
<keyword evidence="3" id="KW-1185">Reference proteome</keyword>
<evidence type="ECO:0000313" key="3">
    <source>
        <dbReference type="Proteomes" id="UP000327143"/>
    </source>
</evidence>
<protein>
    <submittedName>
        <fullName evidence="2">Uncharacterized protein</fullName>
    </submittedName>
</protein>
<evidence type="ECO:0000313" key="2">
    <source>
        <dbReference type="EMBL" id="QEU83388.1"/>
    </source>
</evidence>
<proteinExistence type="predicted"/>
<sequence>MSPTPGSSASSAASGTRRPAARTGTCPPFGPHPTEVTVGRSCKLNVFACSTGPDHPNRWSIQ</sequence>
<reference evidence="2 3" key="1">
    <citation type="submission" date="2017-09" db="EMBL/GenBank/DDBJ databases">
        <authorList>
            <person name="Lee N."/>
            <person name="Cho B.-K."/>
        </authorList>
    </citation>
    <scope>NUCLEOTIDE SEQUENCE [LARGE SCALE GENOMIC DNA]</scope>
    <source>
        <strain evidence="2 3">ATCC 39115</strain>
    </source>
</reference>
<organism evidence="2 3">
    <name type="scientific">Streptomyces viridosporus T7A</name>
    <dbReference type="NCBI Taxonomy" id="665577"/>
    <lineage>
        <taxon>Bacteria</taxon>
        <taxon>Bacillati</taxon>
        <taxon>Actinomycetota</taxon>
        <taxon>Actinomycetes</taxon>
        <taxon>Kitasatosporales</taxon>
        <taxon>Streptomycetaceae</taxon>
        <taxon>Streptomyces</taxon>
    </lineage>
</organism>
<name>A0ABX6A6R0_STRVD</name>
<evidence type="ECO:0000256" key="1">
    <source>
        <dbReference type="SAM" id="MobiDB-lite"/>
    </source>
</evidence>
<feature type="region of interest" description="Disordered" evidence="1">
    <location>
        <begin position="1"/>
        <end position="35"/>
    </location>
</feature>